<keyword evidence="2" id="KW-1185">Reference proteome</keyword>
<evidence type="ECO:0000313" key="2">
    <source>
        <dbReference type="Proteomes" id="UP000012062"/>
    </source>
</evidence>
<reference evidence="1 2" key="1">
    <citation type="submission" date="2013-02" db="EMBL/GenBank/DDBJ databases">
        <authorList>
            <person name="Genoscope - CEA"/>
        </authorList>
    </citation>
    <scope>NUCLEOTIDE SEQUENCE [LARGE SCALE GENOMIC DNA]</scope>
    <source>
        <strain evidence="1 2">STM 2683</strain>
    </source>
</reference>
<dbReference type="EMBL" id="CAUM01000074">
    <property type="protein sequence ID" value="CCV05735.1"/>
    <property type="molecule type" value="Genomic_DNA"/>
</dbReference>
<gene>
    <name evidence="1" type="ORF">MESS2_1650018</name>
</gene>
<evidence type="ECO:0000313" key="1">
    <source>
        <dbReference type="EMBL" id="CCV05735.1"/>
    </source>
</evidence>
<comment type="caution">
    <text evidence="1">The sequence shown here is derived from an EMBL/GenBank/DDBJ whole genome shotgun (WGS) entry which is preliminary data.</text>
</comment>
<proteinExistence type="predicted"/>
<dbReference type="Proteomes" id="UP000012062">
    <property type="component" value="Unassembled WGS sequence"/>
</dbReference>
<protein>
    <submittedName>
        <fullName evidence="1">Uncharacterized protein</fullName>
    </submittedName>
</protein>
<name>M5ENI4_9HYPH</name>
<organism evidence="1 2">
    <name type="scientific">Mesorhizobium metallidurans STM 2683</name>
    <dbReference type="NCBI Taxonomy" id="1297569"/>
    <lineage>
        <taxon>Bacteria</taxon>
        <taxon>Pseudomonadati</taxon>
        <taxon>Pseudomonadota</taxon>
        <taxon>Alphaproteobacteria</taxon>
        <taxon>Hyphomicrobiales</taxon>
        <taxon>Phyllobacteriaceae</taxon>
        <taxon>Mesorhizobium</taxon>
    </lineage>
</organism>
<sequence>MFINSERNLTEFHIPLPNVELRSVETARFHNGSTAATSHRLLLNGHEQLRAM</sequence>
<accession>M5ENI4</accession>
<dbReference type="AlphaFoldDB" id="M5ENI4"/>